<protein>
    <submittedName>
        <fullName evidence="1">Uncharacterized protein</fullName>
    </submittedName>
</protein>
<sequence>MRPLVNSISHALHDVNLGFSHGHFTPLCCGTKDLPNFEALRYRMATIAHENGLMGGVADESVEAMKYALEVGGRFWGVWFAVSCDRGYSHVISIISSTIYKIRANRSMGITVSSKQPDTTATTNFHTGAFALPITSSPDLVRNIPIPLGMSSLSGARAATPAPSLLTTPSSISRQQDGKSSITLRDLSFSFAYNPHMLAESPINVEKLTNLMDEAGEG</sequence>
<dbReference type="OrthoDB" id="10264870at2759"/>
<feature type="non-terminal residue" evidence="1">
    <location>
        <position position="218"/>
    </location>
</feature>
<evidence type="ECO:0000313" key="1">
    <source>
        <dbReference type="EMBL" id="RUP49560.1"/>
    </source>
</evidence>
<dbReference type="GO" id="GO:0070461">
    <property type="term" value="C:SAGA-type complex"/>
    <property type="evidence" value="ECO:0007669"/>
    <property type="project" value="InterPro"/>
</dbReference>
<name>A0A433DFD2_9FUNG</name>
<evidence type="ECO:0000313" key="2">
    <source>
        <dbReference type="Proteomes" id="UP000268093"/>
    </source>
</evidence>
<dbReference type="AlphaFoldDB" id="A0A433DFD2"/>
<dbReference type="CDD" id="cd22933">
    <property type="entry name" value="HFD_HFI1"/>
    <property type="match status" value="1"/>
</dbReference>
<dbReference type="EMBL" id="RBNI01002210">
    <property type="protein sequence ID" value="RUP49560.1"/>
    <property type="molecule type" value="Genomic_DNA"/>
</dbReference>
<keyword evidence="2" id="KW-1185">Reference proteome</keyword>
<comment type="caution">
    <text evidence="1">The sequence shown here is derived from an EMBL/GenBank/DDBJ whole genome shotgun (WGS) entry which is preliminary data.</text>
</comment>
<gene>
    <name evidence="1" type="ORF">BC936DRAFT_142241</name>
</gene>
<dbReference type="Pfam" id="PF12767">
    <property type="entry name" value="SAGA-Tad1"/>
    <property type="match status" value="1"/>
</dbReference>
<dbReference type="Proteomes" id="UP000268093">
    <property type="component" value="Unassembled WGS sequence"/>
</dbReference>
<proteinExistence type="predicted"/>
<organism evidence="1 2">
    <name type="scientific">Jimgerdemannia flammicorona</name>
    <dbReference type="NCBI Taxonomy" id="994334"/>
    <lineage>
        <taxon>Eukaryota</taxon>
        <taxon>Fungi</taxon>
        <taxon>Fungi incertae sedis</taxon>
        <taxon>Mucoromycota</taxon>
        <taxon>Mucoromycotina</taxon>
        <taxon>Endogonomycetes</taxon>
        <taxon>Endogonales</taxon>
        <taxon>Endogonaceae</taxon>
        <taxon>Jimgerdemannia</taxon>
    </lineage>
</organism>
<reference evidence="1 2" key="1">
    <citation type="journal article" date="2018" name="New Phytol.">
        <title>Phylogenomics of Endogonaceae and evolution of mycorrhizas within Mucoromycota.</title>
        <authorList>
            <person name="Chang Y."/>
            <person name="Desiro A."/>
            <person name="Na H."/>
            <person name="Sandor L."/>
            <person name="Lipzen A."/>
            <person name="Clum A."/>
            <person name="Barry K."/>
            <person name="Grigoriev I.V."/>
            <person name="Martin F.M."/>
            <person name="Stajich J.E."/>
            <person name="Smith M.E."/>
            <person name="Bonito G."/>
            <person name="Spatafora J.W."/>
        </authorList>
    </citation>
    <scope>NUCLEOTIDE SEQUENCE [LARGE SCALE GENOMIC DNA]</scope>
    <source>
        <strain evidence="1 2">GMNB39</strain>
    </source>
</reference>
<accession>A0A433DFD2</accession>
<dbReference type="InterPro" id="IPR024738">
    <property type="entry name" value="Hfi1/Tada1"/>
</dbReference>